<feature type="transmembrane region" description="Helical" evidence="1">
    <location>
        <begin position="284"/>
        <end position="305"/>
    </location>
</feature>
<reference evidence="2" key="1">
    <citation type="submission" date="2006-10" db="EMBL/GenBank/DDBJ databases">
        <title>Complete sequence of Solibacter usitatus Ellin6076.</title>
        <authorList>
            <consortium name="US DOE Joint Genome Institute"/>
            <person name="Copeland A."/>
            <person name="Lucas S."/>
            <person name="Lapidus A."/>
            <person name="Barry K."/>
            <person name="Detter J.C."/>
            <person name="Glavina del Rio T."/>
            <person name="Hammon N."/>
            <person name="Israni S."/>
            <person name="Dalin E."/>
            <person name="Tice H."/>
            <person name="Pitluck S."/>
            <person name="Thompson L.S."/>
            <person name="Brettin T."/>
            <person name="Bruce D."/>
            <person name="Han C."/>
            <person name="Tapia R."/>
            <person name="Gilna P."/>
            <person name="Schmutz J."/>
            <person name="Larimer F."/>
            <person name="Land M."/>
            <person name="Hauser L."/>
            <person name="Kyrpides N."/>
            <person name="Mikhailova N."/>
            <person name="Janssen P.H."/>
            <person name="Kuske C.R."/>
            <person name="Richardson P."/>
        </authorList>
    </citation>
    <scope>NUCLEOTIDE SEQUENCE</scope>
    <source>
        <strain evidence="2">Ellin6076</strain>
    </source>
</reference>
<dbReference type="InParanoid" id="Q01TU4"/>
<feature type="transmembrane region" description="Helical" evidence="1">
    <location>
        <begin position="196"/>
        <end position="217"/>
    </location>
</feature>
<evidence type="ECO:0008006" key="3">
    <source>
        <dbReference type="Google" id="ProtNLM"/>
    </source>
</evidence>
<feature type="transmembrane region" description="Helical" evidence="1">
    <location>
        <begin position="96"/>
        <end position="112"/>
    </location>
</feature>
<dbReference type="EMBL" id="CP000473">
    <property type="protein sequence ID" value="ABJ86926.1"/>
    <property type="molecule type" value="Genomic_DNA"/>
</dbReference>
<proteinExistence type="predicted"/>
<sequence length="420" mass="45168">MASGRPLYGTRPERLATNYPPLSFHLEAALGRVTGDFNLAGRLISIAAFLWVAICCGLAVRIATGDSTAAIFAVLFCIAWFTPFAPYNVGVNDPQMLGHALMLTGVVLYLAAGRSARLLAVSCVFFCLGGFTKHSLLAFPLAVTFDILLRSRRRFVLWAATAAVTCALLTALTLWVDGPYVLQHLLSPRRYLLSRATFISATFLRIYTPGLLVGATWCFTAARRSKARFLAFALPLSLITGAIFAGGAGVAVNIFYDAWIVSAIIAALVLSGAAAGAAPGSFRWFAAMLLIPLLFSALPIAAGLYTSIPPSDVLAREDRVFAEDIAFLKSRPGPAICFDLLLCHQAGKTLSYEPFVTGELIATGHLDPAVVAAELASRKYAVIQSDQGITYFSPTILDALNSHYRIDRQSSRSVFYVPVE</sequence>
<dbReference type="HOGENOM" id="CLU_595331_0_0_0"/>
<feature type="transmembrane region" description="Helical" evidence="1">
    <location>
        <begin position="43"/>
        <end position="63"/>
    </location>
</feature>
<name>Q01TU4_SOLUE</name>
<keyword evidence="1" id="KW-0472">Membrane</keyword>
<feature type="transmembrane region" description="Helical" evidence="1">
    <location>
        <begin position="118"/>
        <end position="143"/>
    </location>
</feature>
<evidence type="ECO:0000313" key="2">
    <source>
        <dbReference type="EMBL" id="ABJ86926.1"/>
    </source>
</evidence>
<feature type="transmembrane region" description="Helical" evidence="1">
    <location>
        <begin position="155"/>
        <end position="176"/>
    </location>
</feature>
<protein>
    <recommendedName>
        <fullName evidence="3">Glycosyltransferase RgtA/B/C/D-like domain-containing protein</fullName>
    </recommendedName>
</protein>
<evidence type="ECO:0000256" key="1">
    <source>
        <dbReference type="SAM" id="Phobius"/>
    </source>
</evidence>
<dbReference type="OrthoDB" id="128991at2"/>
<feature type="transmembrane region" description="Helical" evidence="1">
    <location>
        <begin position="69"/>
        <end position="89"/>
    </location>
</feature>
<keyword evidence="1" id="KW-1133">Transmembrane helix</keyword>
<dbReference type="KEGG" id="sus:Acid_5985"/>
<dbReference type="eggNOG" id="COG1287">
    <property type="taxonomic scope" value="Bacteria"/>
</dbReference>
<feature type="transmembrane region" description="Helical" evidence="1">
    <location>
        <begin position="229"/>
        <end position="252"/>
    </location>
</feature>
<feature type="transmembrane region" description="Helical" evidence="1">
    <location>
        <begin position="258"/>
        <end position="277"/>
    </location>
</feature>
<keyword evidence="1" id="KW-0812">Transmembrane</keyword>
<accession>Q01TU4</accession>
<organism evidence="2">
    <name type="scientific">Solibacter usitatus (strain Ellin6076)</name>
    <dbReference type="NCBI Taxonomy" id="234267"/>
    <lineage>
        <taxon>Bacteria</taxon>
        <taxon>Pseudomonadati</taxon>
        <taxon>Acidobacteriota</taxon>
        <taxon>Terriglobia</taxon>
        <taxon>Bryobacterales</taxon>
        <taxon>Solibacteraceae</taxon>
        <taxon>Candidatus Solibacter</taxon>
    </lineage>
</organism>
<gene>
    <name evidence="2" type="ordered locus">Acid_5985</name>
</gene>
<dbReference type="AlphaFoldDB" id="Q01TU4"/>